<gene>
    <name evidence="2" type="ORF">NX720_26155</name>
</gene>
<organism evidence="2 3">
    <name type="scientific">Endozoicomonas euniceicola</name>
    <dbReference type="NCBI Taxonomy" id="1234143"/>
    <lineage>
        <taxon>Bacteria</taxon>
        <taxon>Pseudomonadati</taxon>
        <taxon>Pseudomonadota</taxon>
        <taxon>Gammaproteobacteria</taxon>
        <taxon>Oceanospirillales</taxon>
        <taxon>Endozoicomonadaceae</taxon>
        <taxon>Endozoicomonas</taxon>
    </lineage>
</organism>
<sequence>MRHFDQWLKSLFEYWNYKRPANANLLSAEDVDAIASFLRPNFEVVQPLFDQIESVNCSSVSLTEEQYHYVDIAMDNQRVLCSGGAGTGKTFLAAEMARRFIAQDKTVLLACKSSWLRHYLMTRIKSDKLVIATTRGLPTTMRRSGLDTFDVLIVDEGQDLLNSIDLNILDSAINGGFSDGQWYFFHDANNQANLLSQMDKDSLDWLKTKNNPAVLRLNINCRNTGKILTSIQTSLGCDMGKPTVIEGPEVTEHCGNKKSLIDDLSKLLKELKSSEVDERSITILSSVRKRRSLLSQLDQDEFNSITELDDYKVRKYPFEGMTFAEIKNFKGLENDIIILLDLQAPNSLTDSDSRSLHYVGMSRARAKLYCFWC</sequence>
<keyword evidence="3" id="KW-1185">Reference proteome</keyword>
<dbReference type="EMBL" id="CP103300">
    <property type="protein sequence ID" value="UYM16239.1"/>
    <property type="molecule type" value="Genomic_DNA"/>
</dbReference>
<protein>
    <submittedName>
        <fullName evidence="2">PhoH family protein</fullName>
    </submittedName>
</protein>
<dbReference type="InterPro" id="IPR018647">
    <property type="entry name" value="SLFN_3-like_DNA/RNA_helicase"/>
</dbReference>
<evidence type="ECO:0000313" key="2">
    <source>
        <dbReference type="EMBL" id="UYM16239.1"/>
    </source>
</evidence>
<feature type="domain" description="Schlafen group 3-like DNA/RNA helicase" evidence="1">
    <location>
        <begin position="79"/>
        <end position="164"/>
    </location>
</feature>
<evidence type="ECO:0000259" key="1">
    <source>
        <dbReference type="Pfam" id="PF09848"/>
    </source>
</evidence>
<dbReference type="Proteomes" id="UP001163255">
    <property type="component" value="Chromosome"/>
</dbReference>
<proteinExistence type="predicted"/>
<dbReference type="RefSeq" id="WP_262598544.1">
    <property type="nucleotide sequence ID" value="NZ_CP103300.1"/>
</dbReference>
<dbReference type="InterPro" id="IPR027417">
    <property type="entry name" value="P-loop_NTPase"/>
</dbReference>
<evidence type="ECO:0000313" key="3">
    <source>
        <dbReference type="Proteomes" id="UP001163255"/>
    </source>
</evidence>
<dbReference type="SUPFAM" id="SSF52540">
    <property type="entry name" value="P-loop containing nucleoside triphosphate hydrolases"/>
    <property type="match status" value="1"/>
</dbReference>
<dbReference type="Gene3D" id="3.40.50.300">
    <property type="entry name" value="P-loop containing nucleotide triphosphate hydrolases"/>
    <property type="match status" value="2"/>
</dbReference>
<dbReference type="Pfam" id="PF09848">
    <property type="entry name" value="SLFN-g3_helicase"/>
    <property type="match status" value="1"/>
</dbReference>
<name>A0ABY6GV21_9GAMM</name>
<accession>A0ABY6GV21</accession>
<reference evidence="2" key="1">
    <citation type="submission" date="2022-10" db="EMBL/GenBank/DDBJ databases">
        <title>Completed Genome Sequence of two octocoral isolated bacterium, Endozoicomonas euniceicola EF212T and Endozoicomonas gorgoniicola PS125T.</title>
        <authorList>
            <person name="Chiou Y.-J."/>
            <person name="Chen Y.-H."/>
        </authorList>
    </citation>
    <scope>NUCLEOTIDE SEQUENCE</scope>
    <source>
        <strain evidence="2">EF212</strain>
    </source>
</reference>